<dbReference type="OrthoDB" id="143770at2"/>
<keyword evidence="1" id="KW-0285">Flavoprotein</keyword>
<dbReference type="SUPFAM" id="SSF56176">
    <property type="entry name" value="FAD-binding/transporter-associated domain-like"/>
    <property type="match status" value="1"/>
</dbReference>
<evidence type="ECO:0000259" key="3">
    <source>
        <dbReference type="PROSITE" id="PS51387"/>
    </source>
</evidence>
<dbReference type="Proteomes" id="UP000194664">
    <property type="component" value="Unassembled WGS sequence"/>
</dbReference>
<evidence type="ECO:0000256" key="1">
    <source>
        <dbReference type="ARBA" id="ARBA00022827"/>
    </source>
</evidence>
<reference evidence="4 5" key="1">
    <citation type="submission" date="2016-12" db="EMBL/GenBank/DDBJ databases">
        <title>The draft genome sequence of HSLHS2.</title>
        <authorList>
            <person name="Hu D."/>
            <person name="Wang L."/>
            <person name="Shao Z."/>
        </authorList>
    </citation>
    <scope>NUCLEOTIDE SEQUENCE [LARGE SCALE GENOMIC DNA]</scope>
    <source>
        <strain evidence="4">MCCC 1A06712</strain>
    </source>
</reference>
<feature type="domain" description="FAD-binding PCMH-type" evidence="3">
    <location>
        <begin position="1"/>
        <end position="172"/>
    </location>
</feature>
<sequence>MQWKTDTYAGWGRALTATGELARPERSRNITAEGPAIGNRRSYGDAPLNSDGKATDMSRMNRIIGFEDGIVHVEAGVTLGELTRIYAKKGYMPTVMPGTGFATVGGAIGMDVHGKNHHHAGSFGQHVTEITLRTADGDKTITPADDTLWRATIGGLGQTGVILSAKLKLTPISGGQMQVTETRAANWEQHIERLDASTAPYCVGWIDATAKGDAMGRGIIEEAEVTSGDYEAPKGGKKVPLDAPSFALSKPIVKLFNTAYYNRVPAEGRTVNRSFEQFFFPLDKVQDWNKLYGKRGFHQFQCVVPTNQVDALKAMLNAIAESGLASPLAVLKRMGPGRGGMMSFPMEGYTLAVDFPARDAAKDLIKELITLTAAAEGRIYFAKDSMATPAAIAGMYPEQTDWADAVNAADPDLTFATDLTRRLNLRGAK</sequence>
<dbReference type="PROSITE" id="PS51387">
    <property type="entry name" value="FAD_PCMH"/>
    <property type="match status" value="1"/>
</dbReference>
<keyword evidence="1" id="KW-0274">FAD</keyword>
<protein>
    <submittedName>
        <fullName evidence="4">FAD-linked oxidase</fullName>
    </submittedName>
</protein>
<dbReference type="GO" id="GO:0016899">
    <property type="term" value="F:oxidoreductase activity, acting on the CH-OH group of donors, oxygen as acceptor"/>
    <property type="evidence" value="ECO:0007669"/>
    <property type="project" value="InterPro"/>
</dbReference>
<dbReference type="InterPro" id="IPR016166">
    <property type="entry name" value="FAD-bd_PCMH"/>
</dbReference>
<dbReference type="PANTHER" id="PTHR43762">
    <property type="entry name" value="L-GULONOLACTONE OXIDASE"/>
    <property type="match status" value="1"/>
</dbReference>
<evidence type="ECO:0000313" key="5">
    <source>
        <dbReference type="Proteomes" id="UP000194664"/>
    </source>
</evidence>
<evidence type="ECO:0000313" key="4">
    <source>
        <dbReference type="EMBL" id="OUD08887.1"/>
    </source>
</evidence>
<accession>A0A251WWS6</accession>
<keyword evidence="5" id="KW-1185">Reference proteome</keyword>
<proteinExistence type="predicted"/>
<comment type="caution">
    <text evidence="4">The sequence shown here is derived from an EMBL/GenBank/DDBJ whole genome shotgun (WGS) entry which is preliminary data.</text>
</comment>
<gene>
    <name evidence="4" type="ORF">BVC71_09195</name>
</gene>
<dbReference type="RefSeq" id="WP_086451375.1">
    <property type="nucleotide sequence ID" value="NZ_MSPP01000003.1"/>
</dbReference>
<dbReference type="InterPro" id="IPR006094">
    <property type="entry name" value="Oxid_FAD_bind_N"/>
</dbReference>
<dbReference type="PANTHER" id="PTHR43762:SF1">
    <property type="entry name" value="D-ARABINONO-1,4-LACTONE OXIDASE"/>
    <property type="match status" value="1"/>
</dbReference>
<organism evidence="4 5">
    <name type="scientific">Marivivens niveibacter</name>
    <dbReference type="NCBI Taxonomy" id="1930667"/>
    <lineage>
        <taxon>Bacteria</taxon>
        <taxon>Pseudomonadati</taxon>
        <taxon>Pseudomonadota</taxon>
        <taxon>Alphaproteobacteria</taxon>
        <taxon>Rhodobacterales</taxon>
        <taxon>Paracoccaceae</taxon>
        <taxon>Marivivens group</taxon>
        <taxon>Marivivens</taxon>
    </lineage>
</organism>
<dbReference type="InterPro" id="IPR016169">
    <property type="entry name" value="FAD-bd_PCMH_sub2"/>
</dbReference>
<name>A0A251WWS6_9RHOB</name>
<feature type="region of interest" description="Disordered" evidence="2">
    <location>
        <begin position="25"/>
        <end position="54"/>
    </location>
</feature>
<evidence type="ECO:0000256" key="2">
    <source>
        <dbReference type="SAM" id="MobiDB-lite"/>
    </source>
</evidence>
<dbReference type="Pfam" id="PF01565">
    <property type="entry name" value="FAD_binding_4"/>
    <property type="match status" value="1"/>
</dbReference>
<dbReference type="GO" id="GO:0071949">
    <property type="term" value="F:FAD binding"/>
    <property type="evidence" value="ECO:0007669"/>
    <property type="project" value="InterPro"/>
</dbReference>
<dbReference type="AlphaFoldDB" id="A0A251WWS6"/>
<dbReference type="InterPro" id="IPR010031">
    <property type="entry name" value="FAD_lactone_oxidase-like"/>
</dbReference>
<dbReference type="EMBL" id="MSPP01000003">
    <property type="protein sequence ID" value="OUD08887.1"/>
    <property type="molecule type" value="Genomic_DNA"/>
</dbReference>
<dbReference type="Gene3D" id="3.30.465.10">
    <property type="match status" value="1"/>
</dbReference>
<dbReference type="InterPro" id="IPR036318">
    <property type="entry name" value="FAD-bd_PCMH-like_sf"/>
</dbReference>